<feature type="compositionally biased region" description="Basic and acidic residues" evidence="1">
    <location>
        <begin position="283"/>
        <end position="298"/>
    </location>
</feature>
<accession>A0AAV1UY30</accession>
<dbReference type="AlphaFoldDB" id="A0AAV1UY30"/>
<evidence type="ECO:0000313" key="3">
    <source>
        <dbReference type="Proteomes" id="UP001162060"/>
    </source>
</evidence>
<name>A0AAV1UY30_9STRA</name>
<evidence type="ECO:0000256" key="1">
    <source>
        <dbReference type="SAM" id="MobiDB-lite"/>
    </source>
</evidence>
<sequence>MLGFQYVVAKSRELSSALDRELSAVSNRSIPFRSVSTSCSVETALPNDAVAATEAPVASSVRHEGHAFLNSQHKRYAKAVRTHDRLLNQGQALDAALSSTRVKLQTEAASDQYVTQNFHLVSKVRQQLAQVRTLVLKVVEEVDQVESLLMKRCEERAALQNAEVAAKQQQELECFEVSIAEESEGRRRELLETRRQQLASAFANDLRTYQTLVGHPEDAAGVPKRLLQDEEETVTLDEVDLVVSADPDQLDAFYGSGSERDEEDCLGPRCDAFLVLQELAEREKDEAEMDAAKRKEMDAVQEGPASQAPSMDQRTEKVM</sequence>
<protein>
    <submittedName>
        <fullName evidence="2">Uncharacterized protein</fullName>
    </submittedName>
</protein>
<reference evidence="2" key="1">
    <citation type="submission" date="2024-01" db="EMBL/GenBank/DDBJ databases">
        <authorList>
            <person name="Webb A."/>
        </authorList>
    </citation>
    <scope>NUCLEOTIDE SEQUENCE</scope>
    <source>
        <strain evidence="2">Pm1</strain>
    </source>
</reference>
<proteinExistence type="predicted"/>
<evidence type="ECO:0000313" key="2">
    <source>
        <dbReference type="EMBL" id="CAK7939649.1"/>
    </source>
</evidence>
<organism evidence="2 3">
    <name type="scientific">Peronospora matthiolae</name>
    <dbReference type="NCBI Taxonomy" id="2874970"/>
    <lineage>
        <taxon>Eukaryota</taxon>
        <taxon>Sar</taxon>
        <taxon>Stramenopiles</taxon>
        <taxon>Oomycota</taxon>
        <taxon>Peronosporomycetes</taxon>
        <taxon>Peronosporales</taxon>
        <taxon>Peronosporaceae</taxon>
        <taxon>Peronospora</taxon>
    </lineage>
</organism>
<feature type="region of interest" description="Disordered" evidence="1">
    <location>
        <begin position="283"/>
        <end position="319"/>
    </location>
</feature>
<dbReference type="Proteomes" id="UP001162060">
    <property type="component" value="Unassembled WGS sequence"/>
</dbReference>
<comment type="caution">
    <text evidence="2">The sequence shown here is derived from an EMBL/GenBank/DDBJ whole genome shotgun (WGS) entry which is preliminary data.</text>
</comment>
<gene>
    <name evidence="2" type="ORF">PM001_LOCUS24799</name>
</gene>
<dbReference type="EMBL" id="CAKLBY020000247">
    <property type="protein sequence ID" value="CAK7939649.1"/>
    <property type="molecule type" value="Genomic_DNA"/>
</dbReference>